<organism evidence="1 2">
    <name type="scientific">Trichophyton tonsurans (strain CBS 112818)</name>
    <name type="common">Scalp ringworm fungus</name>
    <dbReference type="NCBI Taxonomy" id="647933"/>
    <lineage>
        <taxon>Eukaryota</taxon>
        <taxon>Fungi</taxon>
        <taxon>Dikarya</taxon>
        <taxon>Ascomycota</taxon>
        <taxon>Pezizomycotina</taxon>
        <taxon>Eurotiomycetes</taxon>
        <taxon>Eurotiomycetidae</taxon>
        <taxon>Onygenales</taxon>
        <taxon>Arthrodermataceae</taxon>
        <taxon>Trichophyton</taxon>
    </lineage>
</organism>
<evidence type="ECO:0000313" key="2">
    <source>
        <dbReference type="Proteomes" id="UP000009172"/>
    </source>
</evidence>
<protein>
    <submittedName>
        <fullName evidence="1">Uncharacterized protein</fullName>
    </submittedName>
</protein>
<accession>F2RQR7</accession>
<dbReference type="AlphaFoldDB" id="F2RQR7"/>
<proteinExistence type="predicted"/>
<reference evidence="2" key="1">
    <citation type="journal article" date="2012" name="MBio">
        <title>Comparative genome analysis of Trichophyton rubrum and related dermatophytes reveals candidate genes involved in infection.</title>
        <authorList>
            <person name="Martinez D.A."/>
            <person name="Oliver B.G."/>
            <person name="Graeser Y."/>
            <person name="Goldberg J.M."/>
            <person name="Li W."/>
            <person name="Martinez-Rossi N.M."/>
            <person name="Monod M."/>
            <person name="Shelest E."/>
            <person name="Barton R.C."/>
            <person name="Birch E."/>
            <person name="Brakhage A.A."/>
            <person name="Chen Z."/>
            <person name="Gurr S.J."/>
            <person name="Heiman D."/>
            <person name="Heitman J."/>
            <person name="Kosti I."/>
            <person name="Rossi A."/>
            <person name="Saif S."/>
            <person name="Samalova M."/>
            <person name="Saunders C.W."/>
            <person name="Shea T."/>
            <person name="Summerbell R.C."/>
            <person name="Xu J."/>
            <person name="Young S."/>
            <person name="Zeng Q."/>
            <person name="Birren B.W."/>
            <person name="Cuomo C.A."/>
            <person name="White T.C."/>
        </authorList>
    </citation>
    <scope>NUCLEOTIDE SEQUENCE [LARGE SCALE GENOMIC DNA]</scope>
    <source>
        <strain evidence="2">CBS 112818</strain>
    </source>
</reference>
<dbReference type="HOGENOM" id="CLU_1526269_0_0_1"/>
<name>F2RQR7_TRIT1</name>
<dbReference type="Proteomes" id="UP000009172">
    <property type="component" value="Unassembled WGS sequence"/>
</dbReference>
<sequence length="176" mass="19719">MAKGPNTGDPSITRRGYICAAQRMSLFPASLSSGNDIALVSRIKSFEEGVCAAWHNLGLNRVYRRNKTDWLHDEDSQHSSVEKLWQRDSPLSSYQRQTFFKTASMTGGRMGEPCLAICRATHRCKSTAGISMFSGKHLRDYGCSDGHGSPPIYLLNFYPKEGWVALGLRSSQQRWI</sequence>
<evidence type="ECO:0000313" key="1">
    <source>
        <dbReference type="EMBL" id="EGD93666.1"/>
    </source>
</evidence>
<gene>
    <name evidence="1" type="ORF">TESG_01206</name>
</gene>
<keyword evidence="2" id="KW-1185">Reference proteome</keyword>
<dbReference type="EMBL" id="GG698480">
    <property type="protein sequence ID" value="EGD93666.1"/>
    <property type="molecule type" value="Genomic_DNA"/>
</dbReference>